<evidence type="ECO:0000313" key="3">
    <source>
        <dbReference type="EMBL" id="CCO45457.1"/>
    </source>
</evidence>
<feature type="domain" description="Oxidoreductase molybdopterin-binding" evidence="2">
    <location>
        <begin position="28"/>
        <end position="134"/>
    </location>
</feature>
<dbReference type="InterPro" id="IPR000572">
    <property type="entry name" value="OxRdtase_Mopterin-bd_dom"/>
</dbReference>
<dbReference type="Proteomes" id="UP000018211">
    <property type="component" value="Unassembled WGS sequence"/>
</dbReference>
<organism evidence="3 4">
    <name type="scientific">Vibrio nigripulchritudo SOn1</name>
    <dbReference type="NCBI Taxonomy" id="1238450"/>
    <lineage>
        <taxon>Bacteria</taxon>
        <taxon>Pseudomonadati</taxon>
        <taxon>Pseudomonadota</taxon>
        <taxon>Gammaproteobacteria</taxon>
        <taxon>Vibrionales</taxon>
        <taxon>Vibrionaceae</taxon>
        <taxon>Vibrio</taxon>
    </lineage>
</organism>
<keyword evidence="1" id="KW-0732">Signal</keyword>
<proteinExistence type="predicted"/>
<evidence type="ECO:0000256" key="1">
    <source>
        <dbReference type="SAM" id="SignalP"/>
    </source>
</evidence>
<dbReference type="Pfam" id="PF00174">
    <property type="entry name" value="Oxidored_molyb"/>
    <property type="match status" value="1"/>
</dbReference>
<gene>
    <name evidence="3" type="ORF">VIBNISOn1_150010</name>
</gene>
<dbReference type="InterPro" id="IPR036374">
    <property type="entry name" value="OxRdtase_Mopterin-bd_sf"/>
</dbReference>
<accession>A0AAV2VL72</accession>
<sequence>MFLNFKNAFVFIFLLIFSALTLAQSDRTILTVSGQVEKSRKYSLEQIQSFPQLLITTNTPWTNEAHSYKGPTLEDILNDAKAKGSWLTLKALDKYQVTVDFERIRQFKPILAWEDNGKKMTVRGKGPLWLILPKDHHKELEAQIFNDYMVWQLVTIDVFSEEP</sequence>
<reference evidence="3 4" key="1">
    <citation type="journal article" date="2013" name="ISME J.">
        <title>Comparative genomics of pathogenic lineages of Vibrio nigripulchritudo identifies virulence-associated traits.</title>
        <authorList>
            <person name="Goudenege D."/>
            <person name="Labreuche Y."/>
            <person name="Krin E."/>
            <person name="Ansquer D."/>
            <person name="Mangenot S."/>
            <person name="Calteau A."/>
            <person name="Medigue C."/>
            <person name="Mazel D."/>
            <person name="Polz M.F."/>
            <person name="Le Roux F."/>
        </authorList>
    </citation>
    <scope>NUCLEOTIDE SEQUENCE [LARGE SCALE GENOMIC DNA]</scope>
    <source>
        <strain evidence="3 4">SOn1</strain>
    </source>
</reference>
<feature type="chain" id="PRO_5043438840" description="Oxidoreductase molybdopterin-binding domain-containing protein" evidence="1">
    <location>
        <begin position="24"/>
        <end position="163"/>
    </location>
</feature>
<feature type="signal peptide" evidence="1">
    <location>
        <begin position="1"/>
        <end position="23"/>
    </location>
</feature>
<dbReference type="AlphaFoldDB" id="A0AAV2VL72"/>
<dbReference type="Gene3D" id="3.90.420.10">
    <property type="entry name" value="Oxidoreductase, molybdopterin-binding domain"/>
    <property type="match status" value="1"/>
</dbReference>
<dbReference type="RefSeq" id="WP_004402661.1">
    <property type="nucleotide sequence ID" value="NZ_LK391965.1"/>
</dbReference>
<comment type="caution">
    <text evidence="3">The sequence shown here is derived from an EMBL/GenBank/DDBJ whole genome shotgun (WGS) entry which is preliminary data.</text>
</comment>
<evidence type="ECO:0000259" key="2">
    <source>
        <dbReference type="Pfam" id="PF00174"/>
    </source>
</evidence>
<name>A0AAV2VL72_9VIBR</name>
<protein>
    <recommendedName>
        <fullName evidence="2">Oxidoreductase molybdopterin-binding domain-containing protein</fullName>
    </recommendedName>
</protein>
<evidence type="ECO:0000313" key="4">
    <source>
        <dbReference type="Proteomes" id="UP000018211"/>
    </source>
</evidence>
<dbReference type="EMBL" id="CAOF01000057">
    <property type="protein sequence ID" value="CCO45457.1"/>
    <property type="molecule type" value="Genomic_DNA"/>
</dbReference>
<dbReference type="SUPFAM" id="SSF56524">
    <property type="entry name" value="Oxidoreductase molybdopterin-binding domain"/>
    <property type="match status" value="1"/>
</dbReference>